<evidence type="ECO:0000313" key="7">
    <source>
        <dbReference type="EMBL" id="KAI0494971.1"/>
    </source>
</evidence>
<dbReference type="PANTHER" id="PTHR13362:SF2">
    <property type="entry name" value="SMALL RIBOSOMAL SUBUNIT PROTEIN MS33"/>
    <property type="match status" value="1"/>
</dbReference>
<evidence type="ECO:0000313" key="8">
    <source>
        <dbReference type="Proteomes" id="UP000829196"/>
    </source>
</evidence>
<evidence type="ECO:0000256" key="6">
    <source>
        <dbReference type="ARBA" id="ARBA00035132"/>
    </source>
</evidence>
<sequence length="122" mass="14157">MSLKNLLCSAALQGVAEARARIFGHVLNPTGRRSPHKILRKKLIGEKVAQWYPYDIKKDDPLILAREEKEYAFRLPFLCSNTHSLAYFQTTLLSIIQLTSLPEHFMLSHCLLQKLFHHRLFI</sequence>
<dbReference type="Pfam" id="PF08293">
    <property type="entry name" value="MRP-S33"/>
    <property type="match status" value="1"/>
</dbReference>
<evidence type="ECO:0000256" key="1">
    <source>
        <dbReference type="ARBA" id="ARBA00004173"/>
    </source>
</evidence>
<name>A0A8T3AG19_DENNO</name>
<dbReference type="EMBL" id="JAGYWB010000017">
    <property type="protein sequence ID" value="KAI0494971.1"/>
    <property type="molecule type" value="Genomic_DNA"/>
</dbReference>
<accession>A0A8T3AG19</accession>
<dbReference type="Proteomes" id="UP000829196">
    <property type="component" value="Unassembled WGS sequence"/>
</dbReference>
<organism evidence="7 8">
    <name type="scientific">Dendrobium nobile</name>
    <name type="common">Orchid</name>
    <dbReference type="NCBI Taxonomy" id="94219"/>
    <lineage>
        <taxon>Eukaryota</taxon>
        <taxon>Viridiplantae</taxon>
        <taxon>Streptophyta</taxon>
        <taxon>Embryophyta</taxon>
        <taxon>Tracheophyta</taxon>
        <taxon>Spermatophyta</taxon>
        <taxon>Magnoliopsida</taxon>
        <taxon>Liliopsida</taxon>
        <taxon>Asparagales</taxon>
        <taxon>Orchidaceae</taxon>
        <taxon>Epidendroideae</taxon>
        <taxon>Malaxideae</taxon>
        <taxon>Dendrobiinae</taxon>
        <taxon>Dendrobium</taxon>
    </lineage>
</organism>
<dbReference type="GO" id="GO:0005840">
    <property type="term" value="C:ribosome"/>
    <property type="evidence" value="ECO:0007669"/>
    <property type="project" value="UniProtKB-KW"/>
</dbReference>
<dbReference type="SMR" id="A0A8T3AG19"/>
<proteinExistence type="inferred from homology"/>
<keyword evidence="3" id="KW-0689">Ribosomal protein</keyword>
<reference evidence="7" key="1">
    <citation type="journal article" date="2022" name="Front. Genet.">
        <title>Chromosome-Scale Assembly of the Dendrobium nobile Genome Provides Insights Into the Molecular Mechanism of the Biosynthesis of the Medicinal Active Ingredient of Dendrobium.</title>
        <authorList>
            <person name="Xu Q."/>
            <person name="Niu S.-C."/>
            <person name="Li K.-L."/>
            <person name="Zheng P.-J."/>
            <person name="Zhang X.-J."/>
            <person name="Jia Y."/>
            <person name="Liu Y."/>
            <person name="Niu Y.-X."/>
            <person name="Yu L.-H."/>
            <person name="Chen D.-F."/>
            <person name="Zhang G.-Q."/>
        </authorList>
    </citation>
    <scope>NUCLEOTIDE SEQUENCE</scope>
    <source>
        <tissue evidence="7">Leaf</tissue>
    </source>
</reference>
<comment type="caution">
    <text evidence="7">The sequence shown here is derived from an EMBL/GenBank/DDBJ whole genome shotgun (WGS) entry which is preliminary data.</text>
</comment>
<evidence type="ECO:0000256" key="5">
    <source>
        <dbReference type="ARBA" id="ARBA00023274"/>
    </source>
</evidence>
<comment type="similarity">
    <text evidence="2">Belongs to the mitochondrion-specific ribosomal protein mS33 family.</text>
</comment>
<keyword evidence="4" id="KW-0496">Mitochondrion</keyword>
<evidence type="ECO:0000256" key="3">
    <source>
        <dbReference type="ARBA" id="ARBA00022980"/>
    </source>
</evidence>
<dbReference type="InterPro" id="IPR013219">
    <property type="entry name" value="Ribosomal_mS33"/>
</dbReference>
<dbReference type="OrthoDB" id="6495301at2759"/>
<protein>
    <recommendedName>
        <fullName evidence="6">Small ribosomal subunit protein mS33</fullName>
    </recommendedName>
</protein>
<comment type="subcellular location">
    <subcellularLocation>
        <location evidence="1">Mitochondrion</location>
    </subcellularLocation>
</comment>
<evidence type="ECO:0000256" key="4">
    <source>
        <dbReference type="ARBA" id="ARBA00023128"/>
    </source>
</evidence>
<dbReference type="GO" id="GO:1990904">
    <property type="term" value="C:ribonucleoprotein complex"/>
    <property type="evidence" value="ECO:0007669"/>
    <property type="project" value="UniProtKB-KW"/>
</dbReference>
<dbReference type="GO" id="GO:0005739">
    <property type="term" value="C:mitochondrion"/>
    <property type="evidence" value="ECO:0007669"/>
    <property type="project" value="UniProtKB-SubCell"/>
</dbReference>
<dbReference type="AlphaFoldDB" id="A0A8T3AG19"/>
<gene>
    <name evidence="7" type="ORF">KFK09_025117</name>
</gene>
<keyword evidence="5" id="KW-0687">Ribonucleoprotein</keyword>
<evidence type="ECO:0000256" key="2">
    <source>
        <dbReference type="ARBA" id="ARBA00008970"/>
    </source>
</evidence>
<keyword evidence="8" id="KW-1185">Reference proteome</keyword>
<dbReference type="PANTHER" id="PTHR13362">
    <property type="entry name" value="MITOCHONDRIAL RIBOSOMAL PROTEIN S33"/>
    <property type="match status" value="1"/>
</dbReference>